<comment type="caution">
    <text evidence="5">The sequence shown here is derived from an EMBL/GenBank/DDBJ whole genome shotgun (WGS) entry which is preliminary data.</text>
</comment>
<dbReference type="InterPro" id="IPR011990">
    <property type="entry name" value="TPR-like_helical_dom_sf"/>
</dbReference>
<evidence type="ECO:0000256" key="2">
    <source>
        <dbReference type="ARBA" id="ARBA00022803"/>
    </source>
</evidence>
<feature type="repeat" description="TPR" evidence="3">
    <location>
        <begin position="186"/>
        <end position="219"/>
    </location>
</feature>
<dbReference type="SUPFAM" id="SSF48452">
    <property type="entry name" value="TPR-like"/>
    <property type="match status" value="1"/>
</dbReference>
<dbReference type="Gene3D" id="1.25.40.10">
    <property type="entry name" value="Tetratricopeptide repeat domain"/>
    <property type="match status" value="1"/>
</dbReference>
<dbReference type="PROSITE" id="PS51272">
    <property type="entry name" value="SLH"/>
    <property type="match status" value="1"/>
</dbReference>
<keyword evidence="2 3" id="KW-0802">TPR repeat</keyword>
<evidence type="ECO:0000256" key="3">
    <source>
        <dbReference type="PROSITE-ProRule" id="PRU00339"/>
    </source>
</evidence>
<evidence type="ECO:0000313" key="6">
    <source>
        <dbReference type="Proteomes" id="UP000179266"/>
    </source>
</evidence>
<feature type="domain" description="SLH" evidence="4">
    <location>
        <begin position="311"/>
        <end position="374"/>
    </location>
</feature>
<dbReference type="InterPro" id="IPR001119">
    <property type="entry name" value="SLH_dom"/>
</dbReference>
<evidence type="ECO:0000256" key="1">
    <source>
        <dbReference type="ARBA" id="ARBA00022737"/>
    </source>
</evidence>
<organism evidence="5 6">
    <name type="scientific">Candidatus Schekmanbacteria bacterium RBG_13_48_7</name>
    <dbReference type="NCBI Taxonomy" id="1817878"/>
    <lineage>
        <taxon>Bacteria</taxon>
        <taxon>Candidatus Schekmaniibacteriota</taxon>
    </lineage>
</organism>
<dbReference type="AlphaFoldDB" id="A0A1F7RTY1"/>
<name>A0A1F7RTY1_9BACT</name>
<dbReference type="PANTHER" id="PTHR44943">
    <property type="entry name" value="CELLULOSE SYNTHASE OPERON PROTEIN C"/>
    <property type="match status" value="1"/>
</dbReference>
<accession>A0A1F7RTY1</accession>
<sequence length="497" mass="56935">MKSAKNTVPDCVNMPYPNRLKTKKISLLLILIVLFSAGDCAGWLKENKSYDHFILPGGLNTKNKSAINYFLTAWKSMESAKLEEAAYYFQLSLKKDPEFPQAFFGLGLVYLKMNKFPEALVFLDLAHDKGQSNAIFIAEIEKTKKLVANASGEWYENIARKAVTENRHGEAIIYLKNALLFKPDDLDLKIQLAESLLQHHDYKESIDLFKTILQIQPDSIPAIRGILMDYVELNDYNSAKSIIESIDFSQISDDKILVLKKHIENRLKVISMPPEYRHSVNKKSITRGDFANLMIHIIGMDNIHKIALKPDPINYIIDISDHWAKNSIITMVSNGIMQVYENSTFRPDKIFTRIELAETIYKILKDRFPEELSDAHSVIFTDVSPINPCYEPVFWIVNRNLMKVSDDHKFYPYNPISGEETQQLLRNINNFLNEVSPDVARMASKSSQIIEITTRINSGVGNNFRPLKWSLINEDGKFYIVCTYGPMSLRNQGKCNF</sequence>
<reference evidence="5 6" key="1">
    <citation type="journal article" date="2016" name="Nat. Commun.">
        <title>Thousands of microbial genomes shed light on interconnected biogeochemical processes in an aquifer system.</title>
        <authorList>
            <person name="Anantharaman K."/>
            <person name="Brown C.T."/>
            <person name="Hug L.A."/>
            <person name="Sharon I."/>
            <person name="Castelle C.J."/>
            <person name="Probst A.J."/>
            <person name="Thomas B.C."/>
            <person name="Singh A."/>
            <person name="Wilkins M.J."/>
            <person name="Karaoz U."/>
            <person name="Brodie E.L."/>
            <person name="Williams K.H."/>
            <person name="Hubbard S.S."/>
            <person name="Banfield J.F."/>
        </authorList>
    </citation>
    <scope>NUCLEOTIDE SEQUENCE [LARGE SCALE GENOMIC DNA]</scope>
</reference>
<protein>
    <recommendedName>
        <fullName evidence="4">SLH domain-containing protein</fullName>
    </recommendedName>
</protein>
<dbReference type="EMBL" id="MGDD01000202">
    <property type="protein sequence ID" value="OGL44830.1"/>
    <property type="molecule type" value="Genomic_DNA"/>
</dbReference>
<keyword evidence="1" id="KW-0677">Repeat</keyword>
<dbReference type="InterPro" id="IPR051685">
    <property type="entry name" value="Ycf3/AcsC/BcsC/TPR_MFPF"/>
</dbReference>
<dbReference type="Pfam" id="PF14559">
    <property type="entry name" value="TPR_19"/>
    <property type="match status" value="1"/>
</dbReference>
<proteinExistence type="predicted"/>
<evidence type="ECO:0000259" key="4">
    <source>
        <dbReference type="PROSITE" id="PS51272"/>
    </source>
</evidence>
<dbReference type="Proteomes" id="UP000179266">
    <property type="component" value="Unassembled WGS sequence"/>
</dbReference>
<dbReference type="InterPro" id="IPR019734">
    <property type="entry name" value="TPR_rpt"/>
</dbReference>
<dbReference type="PANTHER" id="PTHR44943:SF8">
    <property type="entry name" value="TPR REPEAT-CONTAINING PROTEIN MJ0263"/>
    <property type="match status" value="1"/>
</dbReference>
<dbReference type="Pfam" id="PF00395">
    <property type="entry name" value="SLH"/>
    <property type="match status" value="1"/>
</dbReference>
<gene>
    <name evidence="5" type="ORF">A2161_05315</name>
</gene>
<dbReference type="PROSITE" id="PS50005">
    <property type="entry name" value="TPR"/>
    <property type="match status" value="1"/>
</dbReference>
<evidence type="ECO:0000313" key="5">
    <source>
        <dbReference type="EMBL" id="OGL44830.1"/>
    </source>
</evidence>
<dbReference type="SMART" id="SM00028">
    <property type="entry name" value="TPR"/>
    <property type="match status" value="4"/>
</dbReference>